<evidence type="ECO:0000256" key="2">
    <source>
        <dbReference type="ARBA" id="ARBA00009082"/>
    </source>
</evidence>
<comment type="caution">
    <text evidence="13">The sequence shown here is derived from an EMBL/GenBank/DDBJ whole genome shotgun (WGS) entry which is preliminary data.</text>
</comment>
<dbReference type="GO" id="GO:0060271">
    <property type="term" value="P:cilium assembly"/>
    <property type="evidence" value="ECO:0007669"/>
    <property type="project" value="TreeGrafter"/>
</dbReference>
<keyword evidence="6 12" id="KW-1133">Transmembrane helix</keyword>
<evidence type="ECO:0000256" key="10">
    <source>
        <dbReference type="ARBA" id="ARBA00023273"/>
    </source>
</evidence>
<evidence type="ECO:0000313" key="14">
    <source>
        <dbReference type="Proteomes" id="UP001372834"/>
    </source>
</evidence>
<feature type="transmembrane region" description="Helical" evidence="12">
    <location>
        <begin position="25"/>
        <end position="43"/>
    </location>
</feature>
<keyword evidence="9" id="KW-0325">Glycoprotein</keyword>
<accession>A0AAN8PWH7</accession>
<evidence type="ECO:0000256" key="5">
    <source>
        <dbReference type="ARBA" id="ARBA00022692"/>
    </source>
</evidence>
<evidence type="ECO:0000256" key="1">
    <source>
        <dbReference type="ARBA" id="ARBA00004272"/>
    </source>
</evidence>
<dbReference type="GO" id="GO:0035869">
    <property type="term" value="C:ciliary transition zone"/>
    <property type="evidence" value="ECO:0007669"/>
    <property type="project" value="TreeGrafter"/>
</dbReference>
<keyword evidence="8 12" id="KW-0472">Membrane</keyword>
<dbReference type="GO" id="GO:0060170">
    <property type="term" value="C:ciliary membrane"/>
    <property type="evidence" value="ECO:0007669"/>
    <property type="project" value="UniProtKB-SubCell"/>
</dbReference>
<evidence type="ECO:0000313" key="13">
    <source>
        <dbReference type="EMBL" id="KAK6623654.1"/>
    </source>
</evidence>
<sequence>MAWCEVYAQPVKLKYKSTVCSKSTVFAFFTTVLSFLLPLLVGYRSQGFWLRNAEYREQPTIQFKHDYLMYIETDRPDRPILCSNLPFTKEFDRCSVIKSREEDNNKDGKYDELLMEIEVDMSSNIEIYTIYLIMVFDYVLQKHCLLQMESLGIVQFTSGLPGSRFDYTGDLRLVQKQLLVTRGRDLRYNHSVFIPNDNGEYDFNLNRIIRNYAKRTVSTRLDNSYQMWTSGVLLNEPFRINLNINYPEESVKYKPSFWHVMKWAWIQYFSLLFIFLNLFQRVKCYVFSNHIIPTMKDIPWKKTS</sequence>
<evidence type="ECO:0000256" key="4">
    <source>
        <dbReference type="ARBA" id="ARBA00022475"/>
    </source>
</evidence>
<dbReference type="EMBL" id="JAWJWE010000038">
    <property type="protein sequence ID" value="KAK6623654.1"/>
    <property type="molecule type" value="Genomic_DNA"/>
</dbReference>
<dbReference type="Proteomes" id="UP001372834">
    <property type="component" value="Unassembled WGS sequence"/>
</dbReference>
<dbReference type="Pfam" id="PF10149">
    <property type="entry name" value="TM231"/>
    <property type="match status" value="1"/>
</dbReference>
<keyword evidence="5 12" id="KW-0812">Transmembrane</keyword>
<keyword evidence="4" id="KW-1003">Cell membrane</keyword>
<gene>
    <name evidence="13" type="ORF">RUM43_009506</name>
</gene>
<name>A0AAN8PWH7_POLSC</name>
<feature type="transmembrane region" description="Helical" evidence="12">
    <location>
        <begin position="260"/>
        <end position="279"/>
    </location>
</feature>
<comment type="similarity">
    <text evidence="2">Belongs to the TMEM231 family.</text>
</comment>
<evidence type="ECO:0000256" key="12">
    <source>
        <dbReference type="SAM" id="Phobius"/>
    </source>
</evidence>
<keyword evidence="10" id="KW-0966">Cell projection</keyword>
<evidence type="ECO:0000256" key="9">
    <source>
        <dbReference type="ARBA" id="ARBA00023180"/>
    </source>
</evidence>
<dbReference type="GO" id="GO:0032880">
    <property type="term" value="P:regulation of protein localization"/>
    <property type="evidence" value="ECO:0007669"/>
    <property type="project" value="TreeGrafter"/>
</dbReference>
<dbReference type="InterPro" id="IPR019306">
    <property type="entry name" value="TMEM231"/>
</dbReference>
<reference evidence="13 14" key="1">
    <citation type="submission" date="2023-10" db="EMBL/GenBank/DDBJ databases">
        <title>Genomes of two closely related lineages of the louse Polyplax serrata with different host specificities.</title>
        <authorList>
            <person name="Martinu J."/>
            <person name="Tarabai H."/>
            <person name="Stefka J."/>
            <person name="Hypsa V."/>
        </authorList>
    </citation>
    <scope>NUCLEOTIDE SEQUENCE [LARGE SCALE GENOMIC DNA]</scope>
    <source>
        <strain evidence="13">HR10_N</strain>
    </source>
</reference>
<evidence type="ECO:0000256" key="3">
    <source>
        <dbReference type="ARBA" id="ARBA00015087"/>
    </source>
</evidence>
<dbReference type="PANTHER" id="PTHR14605">
    <property type="entry name" value="CHST5 PROTEIN"/>
    <property type="match status" value="1"/>
</dbReference>
<dbReference type="AlphaFoldDB" id="A0AAN8PWH7"/>
<dbReference type="PANTHER" id="PTHR14605:SF1">
    <property type="entry name" value="TRANSMEMBRANE PROTEIN 231"/>
    <property type="match status" value="1"/>
</dbReference>
<proteinExistence type="inferred from homology"/>
<evidence type="ECO:0000256" key="7">
    <source>
        <dbReference type="ARBA" id="ARBA00023069"/>
    </source>
</evidence>
<comment type="function">
    <text evidence="11">Transmembrane component of the tectonic-like complex, a complex localized at the transition zone of primary cilia and acting as a barrier that prevents diffusion of transmembrane proteins between the cilia and plasma membranes. Required for ciliogenesis and sonic hedgehog/SHH signaling.</text>
</comment>
<evidence type="ECO:0000256" key="8">
    <source>
        <dbReference type="ARBA" id="ARBA00023136"/>
    </source>
</evidence>
<protein>
    <recommendedName>
        <fullName evidence="3">Transmembrane protein 231</fullName>
    </recommendedName>
</protein>
<organism evidence="13 14">
    <name type="scientific">Polyplax serrata</name>
    <name type="common">Common mouse louse</name>
    <dbReference type="NCBI Taxonomy" id="468196"/>
    <lineage>
        <taxon>Eukaryota</taxon>
        <taxon>Metazoa</taxon>
        <taxon>Ecdysozoa</taxon>
        <taxon>Arthropoda</taxon>
        <taxon>Hexapoda</taxon>
        <taxon>Insecta</taxon>
        <taxon>Pterygota</taxon>
        <taxon>Neoptera</taxon>
        <taxon>Paraneoptera</taxon>
        <taxon>Psocodea</taxon>
        <taxon>Troctomorpha</taxon>
        <taxon>Phthiraptera</taxon>
        <taxon>Anoplura</taxon>
        <taxon>Polyplacidae</taxon>
        <taxon>Polyplax</taxon>
    </lineage>
</organism>
<evidence type="ECO:0000256" key="6">
    <source>
        <dbReference type="ARBA" id="ARBA00022989"/>
    </source>
</evidence>
<comment type="subcellular location">
    <subcellularLocation>
        <location evidence="1">Cell projection</location>
        <location evidence="1">Cilium membrane</location>
        <topology evidence="1">Multi-pass membrane protein</topology>
    </subcellularLocation>
</comment>
<keyword evidence="7" id="KW-0969">Cilium</keyword>
<evidence type="ECO:0000256" key="11">
    <source>
        <dbReference type="ARBA" id="ARBA00024803"/>
    </source>
</evidence>